<keyword evidence="4" id="KW-1185">Reference proteome</keyword>
<dbReference type="OrthoDB" id="9097160at2"/>
<keyword evidence="2" id="KW-0732">Signal</keyword>
<evidence type="ECO:0000256" key="2">
    <source>
        <dbReference type="SAM" id="SignalP"/>
    </source>
</evidence>
<comment type="caution">
    <text evidence="3">The sequence shown here is derived from an EMBL/GenBank/DDBJ whole genome shotgun (WGS) entry which is preliminary data.</text>
</comment>
<dbReference type="GO" id="GO:0005886">
    <property type="term" value="C:plasma membrane"/>
    <property type="evidence" value="ECO:0007669"/>
    <property type="project" value="TreeGrafter"/>
</dbReference>
<dbReference type="EMBL" id="QFLI01000002">
    <property type="protein sequence ID" value="PXY02408.1"/>
    <property type="molecule type" value="Genomic_DNA"/>
</dbReference>
<proteinExistence type="predicted"/>
<feature type="transmembrane region" description="Helical" evidence="1">
    <location>
        <begin position="34"/>
        <end position="57"/>
    </location>
</feature>
<keyword evidence="1" id="KW-0812">Transmembrane</keyword>
<protein>
    <submittedName>
        <fullName evidence="3">EamA-like transporter family protein</fullName>
    </submittedName>
</protein>
<feature type="chain" id="PRO_5015898324" evidence="2">
    <location>
        <begin position="19"/>
        <end position="149"/>
    </location>
</feature>
<evidence type="ECO:0000313" key="3">
    <source>
        <dbReference type="EMBL" id="PXY02408.1"/>
    </source>
</evidence>
<reference evidence="3 4" key="1">
    <citation type="submission" date="2018-05" db="EMBL/GenBank/DDBJ databases">
        <title>Marinifilum breve JC075T sp. nov., a marine bacterium isolated from Yongle Blue Hole in the South China Sea.</title>
        <authorList>
            <person name="Fu T."/>
        </authorList>
    </citation>
    <scope>NUCLEOTIDE SEQUENCE [LARGE SCALE GENOMIC DNA]</scope>
    <source>
        <strain evidence="3 4">JC075</strain>
    </source>
</reference>
<feature type="transmembrane region" description="Helical" evidence="1">
    <location>
        <begin position="97"/>
        <end position="121"/>
    </location>
</feature>
<accession>A0A2V4A175</accession>
<dbReference type="Proteomes" id="UP000248079">
    <property type="component" value="Unassembled WGS sequence"/>
</dbReference>
<feature type="signal peptide" evidence="2">
    <location>
        <begin position="1"/>
        <end position="18"/>
    </location>
</feature>
<sequence length="149" mass="15805">MNKAIIFILAFTGGVALAAQSGLNSQLGVGLKNPLLASVIAFLSSTLFAIVFVFVLVKDFPTITQIKGIPIYLWFTGGFLSMVGIGLYLYTIPKLGISTMISIGLCGQLIFSAIAGHFGWLNLPMEPLTIKKGIGILAMISGIIITNLK</sequence>
<dbReference type="AlphaFoldDB" id="A0A2V4A175"/>
<dbReference type="PANTHER" id="PTHR34821:SF2">
    <property type="entry name" value="INNER MEMBRANE PROTEIN YDCZ"/>
    <property type="match status" value="1"/>
</dbReference>
<evidence type="ECO:0000256" key="1">
    <source>
        <dbReference type="SAM" id="Phobius"/>
    </source>
</evidence>
<evidence type="ECO:0000313" key="4">
    <source>
        <dbReference type="Proteomes" id="UP000248079"/>
    </source>
</evidence>
<dbReference type="RefSeq" id="WP_110360041.1">
    <property type="nucleotide sequence ID" value="NZ_QFLI01000002.1"/>
</dbReference>
<feature type="transmembrane region" description="Helical" evidence="1">
    <location>
        <begin position="69"/>
        <end position="91"/>
    </location>
</feature>
<name>A0A2V4A175_9BACT</name>
<gene>
    <name evidence="3" type="ORF">DF185_07095</name>
</gene>
<organism evidence="3 4">
    <name type="scientific">Marinifilum breve</name>
    <dbReference type="NCBI Taxonomy" id="2184082"/>
    <lineage>
        <taxon>Bacteria</taxon>
        <taxon>Pseudomonadati</taxon>
        <taxon>Bacteroidota</taxon>
        <taxon>Bacteroidia</taxon>
        <taxon>Marinilabiliales</taxon>
        <taxon>Marinifilaceae</taxon>
    </lineage>
</organism>
<dbReference type="Pfam" id="PF04657">
    <property type="entry name" value="DMT_YdcZ"/>
    <property type="match status" value="1"/>
</dbReference>
<dbReference type="PANTHER" id="PTHR34821">
    <property type="entry name" value="INNER MEMBRANE PROTEIN YDCZ"/>
    <property type="match status" value="1"/>
</dbReference>
<keyword evidence="1" id="KW-0472">Membrane</keyword>
<dbReference type="InterPro" id="IPR006750">
    <property type="entry name" value="YdcZ"/>
</dbReference>
<keyword evidence="1" id="KW-1133">Transmembrane helix</keyword>